<evidence type="ECO:0000313" key="4">
    <source>
        <dbReference type="EMBL" id="KIO09491.1"/>
    </source>
</evidence>
<feature type="compositionally biased region" description="Low complexity" evidence="2">
    <location>
        <begin position="115"/>
        <end position="127"/>
    </location>
</feature>
<feature type="compositionally biased region" description="Polar residues" evidence="2">
    <location>
        <begin position="128"/>
        <end position="150"/>
    </location>
</feature>
<dbReference type="Pfam" id="PF00096">
    <property type="entry name" value="zf-C2H2"/>
    <property type="match status" value="2"/>
</dbReference>
<reference evidence="5" key="2">
    <citation type="submission" date="2015-01" db="EMBL/GenBank/DDBJ databases">
        <title>Evolutionary Origins and Diversification of the Mycorrhizal Mutualists.</title>
        <authorList>
            <consortium name="DOE Joint Genome Institute"/>
            <consortium name="Mycorrhizal Genomics Consortium"/>
            <person name="Kohler A."/>
            <person name="Kuo A."/>
            <person name="Nagy L.G."/>
            <person name="Floudas D."/>
            <person name="Copeland A."/>
            <person name="Barry K.W."/>
            <person name="Cichocki N."/>
            <person name="Veneault-Fourrey C."/>
            <person name="LaButti K."/>
            <person name="Lindquist E.A."/>
            <person name="Lipzen A."/>
            <person name="Lundell T."/>
            <person name="Morin E."/>
            <person name="Murat C."/>
            <person name="Riley R."/>
            <person name="Ohm R."/>
            <person name="Sun H."/>
            <person name="Tunlid A."/>
            <person name="Henrissat B."/>
            <person name="Grigoriev I.V."/>
            <person name="Hibbett D.S."/>
            <person name="Martin F."/>
        </authorList>
    </citation>
    <scope>NUCLEOTIDE SEQUENCE [LARGE SCALE GENOMIC DNA]</scope>
    <source>
        <strain evidence="5">Marx 270</strain>
    </source>
</reference>
<sequence length="266" mass="29730">MQYNNAYPHGHDNRQPYPSPAGHHARSPPNHLSLGYAEQSNSHQVSSYPATNALIQGEYIEPHMNQALQYSYPPQAPGVLRDDHRSYLASQGSSLENFPSSHSPTHSYLPGTVDPQSPRSPSRSPQQFTTPSQTYHQNYSHSTSTASQGPAQRRPSMDPYYHMSPNPQHLSHAATSHGGRGSGGVHPGSQHSHSQSHSLNASGERYPCELCERTFTRSHDRRRHYETVHAATPALHKCRYCQKDFSRADSLKRHIDNGCDEMPSHR</sequence>
<dbReference type="AlphaFoldDB" id="A0A0C3PL99"/>
<evidence type="ECO:0000259" key="3">
    <source>
        <dbReference type="PROSITE" id="PS50157"/>
    </source>
</evidence>
<dbReference type="OrthoDB" id="8922241at2759"/>
<feature type="region of interest" description="Disordered" evidence="2">
    <location>
        <begin position="1"/>
        <end position="45"/>
    </location>
</feature>
<keyword evidence="1" id="KW-0862">Zinc</keyword>
<reference evidence="4 5" key="1">
    <citation type="submission" date="2014-04" db="EMBL/GenBank/DDBJ databases">
        <authorList>
            <consortium name="DOE Joint Genome Institute"/>
            <person name="Kuo A."/>
            <person name="Kohler A."/>
            <person name="Costa M.D."/>
            <person name="Nagy L.G."/>
            <person name="Floudas D."/>
            <person name="Copeland A."/>
            <person name="Barry K.W."/>
            <person name="Cichocki N."/>
            <person name="Veneault-Fourrey C."/>
            <person name="LaButti K."/>
            <person name="Lindquist E.A."/>
            <person name="Lipzen A."/>
            <person name="Lundell T."/>
            <person name="Morin E."/>
            <person name="Murat C."/>
            <person name="Sun H."/>
            <person name="Tunlid A."/>
            <person name="Henrissat B."/>
            <person name="Grigoriev I.V."/>
            <person name="Hibbett D.S."/>
            <person name="Martin F."/>
            <person name="Nordberg H.P."/>
            <person name="Cantor M.N."/>
            <person name="Hua S.X."/>
        </authorList>
    </citation>
    <scope>NUCLEOTIDE SEQUENCE [LARGE SCALE GENOMIC DNA]</scope>
    <source>
        <strain evidence="4 5">Marx 270</strain>
    </source>
</reference>
<name>A0A0C3PL99_PISTI</name>
<dbReference type="InterPro" id="IPR036236">
    <property type="entry name" value="Znf_C2H2_sf"/>
</dbReference>
<dbReference type="EMBL" id="KN831954">
    <property type="protein sequence ID" value="KIO09491.1"/>
    <property type="molecule type" value="Genomic_DNA"/>
</dbReference>
<dbReference type="InterPro" id="IPR013087">
    <property type="entry name" value="Znf_C2H2_type"/>
</dbReference>
<evidence type="ECO:0000256" key="1">
    <source>
        <dbReference type="PROSITE-ProRule" id="PRU00042"/>
    </source>
</evidence>
<feature type="compositionally biased region" description="Low complexity" evidence="2">
    <location>
        <begin position="187"/>
        <end position="198"/>
    </location>
</feature>
<dbReference type="GO" id="GO:0008270">
    <property type="term" value="F:zinc ion binding"/>
    <property type="evidence" value="ECO:0007669"/>
    <property type="project" value="UniProtKB-KW"/>
</dbReference>
<keyword evidence="1" id="KW-0479">Metal-binding</keyword>
<dbReference type="PROSITE" id="PS50157">
    <property type="entry name" value="ZINC_FINGER_C2H2_2"/>
    <property type="match status" value="2"/>
</dbReference>
<dbReference type="SUPFAM" id="SSF57667">
    <property type="entry name" value="beta-beta-alpha zinc fingers"/>
    <property type="match status" value="1"/>
</dbReference>
<evidence type="ECO:0000256" key="2">
    <source>
        <dbReference type="SAM" id="MobiDB-lite"/>
    </source>
</evidence>
<keyword evidence="5" id="KW-1185">Reference proteome</keyword>
<protein>
    <recommendedName>
        <fullName evidence="3">C2H2-type domain-containing protein</fullName>
    </recommendedName>
</protein>
<dbReference type="PROSITE" id="PS00028">
    <property type="entry name" value="ZINC_FINGER_C2H2_1"/>
    <property type="match status" value="1"/>
</dbReference>
<accession>A0A0C3PL99</accession>
<dbReference type="InParanoid" id="A0A0C3PL99"/>
<dbReference type="HOGENOM" id="CLU_091739_0_0_1"/>
<keyword evidence="1" id="KW-0863">Zinc-finger</keyword>
<feature type="domain" description="C2H2-type" evidence="3">
    <location>
        <begin position="206"/>
        <end position="234"/>
    </location>
</feature>
<dbReference type="Proteomes" id="UP000054217">
    <property type="component" value="Unassembled WGS sequence"/>
</dbReference>
<evidence type="ECO:0000313" key="5">
    <source>
        <dbReference type="Proteomes" id="UP000054217"/>
    </source>
</evidence>
<dbReference type="Gene3D" id="3.30.160.60">
    <property type="entry name" value="Classic Zinc Finger"/>
    <property type="match status" value="2"/>
</dbReference>
<dbReference type="STRING" id="870435.A0A0C3PL99"/>
<feature type="domain" description="C2H2-type" evidence="3">
    <location>
        <begin position="236"/>
        <end position="263"/>
    </location>
</feature>
<gene>
    <name evidence="4" type="ORF">M404DRAFT_269775</name>
</gene>
<organism evidence="4 5">
    <name type="scientific">Pisolithus tinctorius Marx 270</name>
    <dbReference type="NCBI Taxonomy" id="870435"/>
    <lineage>
        <taxon>Eukaryota</taxon>
        <taxon>Fungi</taxon>
        <taxon>Dikarya</taxon>
        <taxon>Basidiomycota</taxon>
        <taxon>Agaricomycotina</taxon>
        <taxon>Agaricomycetes</taxon>
        <taxon>Agaricomycetidae</taxon>
        <taxon>Boletales</taxon>
        <taxon>Sclerodermatineae</taxon>
        <taxon>Pisolithaceae</taxon>
        <taxon>Pisolithus</taxon>
    </lineage>
</organism>
<feature type="region of interest" description="Disordered" evidence="2">
    <location>
        <begin position="90"/>
        <end position="201"/>
    </location>
</feature>
<proteinExistence type="predicted"/>
<dbReference type="SMART" id="SM00355">
    <property type="entry name" value="ZnF_C2H2"/>
    <property type="match status" value="2"/>
</dbReference>
<feature type="compositionally biased region" description="Polar residues" evidence="2">
    <location>
        <begin position="90"/>
        <end position="106"/>
    </location>
</feature>